<dbReference type="STRING" id="86105.NF27_DT00740"/>
<dbReference type="SMART" id="SM00245">
    <property type="entry name" value="TSPc"/>
    <property type="match status" value="1"/>
</dbReference>
<evidence type="ECO:0000256" key="5">
    <source>
        <dbReference type="RuleBase" id="RU004404"/>
    </source>
</evidence>
<dbReference type="SMART" id="SM00228">
    <property type="entry name" value="PDZ"/>
    <property type="match status" value="1"/>
</dbReference>
<sequence length="452" mass="50078">MAKHIFMKNSKTIKQFGRVVIFIIILFILVPVSFSKNQSAFNIFSSGKEDKSNLKFFKEVLDRVKKEYITEVDDKQLIENALDGMLSSLDPHSGFFDQKAYKEFKTITSGEFVGLGIEVMMENGFIKVISPYDGSPAEKAGLKTNDYITAIEGEVVRGMKLSEAVEKLKGAPNTKVNITVFRESTGQNLQMSITRKLVPLIPLKARIISEDVLYVKILNFNEKVSADLKSEVKKLIGMNGEIKGAVLDLRSNPGGLLDQACEVSDLFLNEGEIVTIKGRDPSKIKVYKALPGDIINNLPMVVLINAGTASAPEIVAGALQDNKRAIIVGEKSFGKGSVQSTIPFSNGTAIKLTTAKYYTPSGRSIQAEGIKPDIYIEEAVVKPVDKTNILYKSEQSLKGHLQNEHKINAAEKKDVRNNTKIELKIEEDFQLLRAVDLIKGMTIYNQLKRVNQ</sequence>
<dbReference type="GO" id="GO:0004252">
    <property type="term" value="F:serine-type endopeptidase activity"/>
    <property type="evidence" value="ECO:0007669"/>
    <property type="project" value="UniProtKB-EC"/>
</dbReference>
<dbReference type="EC" id="3.4.21.102" evidence="7"/>
<proteinExistence type="inferred from homology"/>
<dbReference type="SUPFAM" id="SSF50156">
    <property type="entry name" value="PDZ domain-like"/>
    <property type="match status" value="1"/>
</dbReference>
<accession>A0A0C1QZ60</accession>
<dbReference type="Pfam" id="PF22694">
    <property type="entry name" value="CtpB_N-like"/>
    <property type="match status" value="1"/>
</dbReference>
<protein>
    <submittedName>
        <fullName evidence="7">Carboxy-terminal-processing protease</fullName>
        <ecNumber evidence="7">3.4.21.102</ecNumber>
    </submittedName>
</protein>
<dbReference type="Proteomes" id="UP000031258">
    <property type="component" value="Unassembled WGS sequence"/>
</dbReference>
<dbReference type="InterPro" id="IPR029045">
    <property type="entry name" value="ClpP/crotonase-like_dom_sf"/>
</dbReference>
<dbReference type="PANTHER" id="PTHR32060">
    <property type="entry name" value="TAIL-SPECIFIC PROTEASE"/>
    <property type="match status" value="1"/>
</dbReference>
<dbReference type="Pfam" id="PF17820">
    <property type="entry name" value="PDZ_6"/>
    <property type="match status" value="1"/>
</dbReference>
<dbReference type="AlphaFoldDB" id="A0A0C1QZ60"/>
<dbReference type="GO" id="GO:0006508">
    <property type="term" value="P:proteolysis"/>
    <property type="evidence" value="ECO:0007669"/>
    <property type="project" value="UniProtKB-KW"/>
</dbReference>
<dbReference type="Gene3D" id="3.90.226.10">
    <property type="entry name" value="2-enoyl-CoA Hydratase, Chain A, domain 1"/>
    <property type="match status" value="1"/>
</dbReference>
<keyword evidence="4 5" id="KW-0720">Serine protease</keyword>
<dbReference type="InterPro" id="IPR055210">
    <property type="entry name" value="CtpA/B_N"/>
</dbReference>
<dbReference type="GO" id="GO:0030288">
    <property type="term" value="C:outer membrane-bounded periplasmic space"/>
    <property type="evidence" value="ECO:0007669"/>
    <property type="project" value="TreeGrafter"/>
</dbReference>
<feature type="domain" description="PDZ" evidence="6">
    <location>
        <begin position="101"/>
        <end position="173"/>
    </location>
</feature>
<name>A0A0C1QZ60_9RICK</name>
<evidence type="ECO:0000313" key="7">
    <source>
        <dbReference type="EMBL" id="KIE05300.1"/>
    </source>
</evidence>
<reference evidence="7 8" key="1">
    <citation type="submission" date="2014-11" db="EMBL/GenBank/DDBJ databases">
        <title>A Rickettsiales Symbiont of Amoebae With Ancient Features.</title>
        <authorList>
            <person name="Schulz F."/>
            <person name="Martijn J."/>
            <person name="Wascher F."/>
            <person name="Kostanjsek R."/>
            <person name="Ettema T.J."/>
            <person name="Horn M."/>
        </authorList>
    </citation>
    <scope>NUCLEOTIDE SEQUENCE [LARGE SCALE GENOMIC DNA]</scope>
    <source>
        <strain evidence="7 8">UWC36</strain>
    </source>
</reference>
<keyword evidence="3 5" id="KW-0378">Hydrolase</keyword>
<evidence type="ECO:0000256" key="4">
    <source>
        <dbReference type="ARBA" id="ARBA00022825"/>
    </source>
</evidence>
<evidence type="ECO:0000256" key="1">
    <source>
        <dbReference type="ARBA" id="ARBA00009179"/>
    </source>
</evidence>
<organism evidence="7 8">
    <name type="scientific">Candidatus Jidaibacter acanthamoebae</name>
    <dbReference type="NCBI Taxonomy" id="86105"/>
    <lineage>
        <taxon>Bacteria</taxon>
        <taxon>Pseudomonadati</taxon>
        <taxon>Pseudomonadota</taxon>
        <taxon>Alphaproteobacteria</taxon>
        <taxon>Rickettsiales</taxon>
        <taxon>Candidatus Midichloriaceae</taxon>
        <taxon>Candidatus Jidaibacter</taxon>
    </lineage>
</organism>
<dbReference type="Gene3D" id="2.30.42.10">
    <property type="match status" value="1"/>
</dbReference>
<evidence type="ECO:0000313" key="8">
    <source>
        <dbReference type="Proteomes" id="UP000031258"/>
    </source>
</evidence>
<dbReference type="InterPro" id="IPR041489">
    <property type="entry name" value="PDZ_6"/>
</dbReference>
<dbReference type="NCBIfam" id="TIGR00225">
    <property type="entry name" value="prc"/>
    <property type="match status" value="1"/>
</dbReference>
<keyword evidence="8" id="KW-1185">Reference proteome</keyword>
<gene>
    <name evidence="7" type="primary">ctpA_2</name>
    <name evidence="7" type="ORF">NF27_DT00740</name>
</gene>
<dbReference type="FunFam" id="3.90.226.10:FF:000029">
    <property type="entry name" value="Peptidase, S41 family"/>
    <property type="match status" value="1"/>
</dbReference>
<evidence type="ECO:0000259" key="6">
    <source>
        <dbReference type="PROSITE" id="PS50106"/>
    </source>
</evidence>
<keyword evidence="2 5" id="KW-0645">Protease</keyword>
<evidence type="ECO:0000256" key="3">
    <source>
        <dbReference type="ARBA" id="ARBA00022801"/>
    </source>
</evidence>
<dbReference type="FunFam" id="2.30.42.10:FF:000063">
    <property type="entry name" value="Peptidase, S41 family"/>
    <property type="match status" value="1"/>
</dbReference>
<dbReference type="GO" id="GO:0007165">
    <property type="term" value="P:signal transduction"/>
    <property type="evidence" value="ECO:0007669"/>
    <property type="project" value="TreeGrafter"/>
</dbReference>
<comment type="similarity">
    <text evidence="1 5">Belongs to the peptidase S41A family.</text>
</comment>
<dbReference type="CDD" id="cd06782">
    <property type="entry name" value="cpPDZ_CPP-like"/>
    <property type="match status" value="1"/>
</dbReference>
<dbReference type="PROSITE" id="PS50106">
    <property type="entry name" value="PDZ"/>
    <property type="match status" value="1"/>
</dbReference>
<dbReference type="PANTHER" id="PTHR32060:SF30">
    <property type="entry name" value="CARBOXY-TERMINAL PROCESSING PROTEASE CTPA"/>
    <property type="match status" value="1"/>
</dbReference>
<dbReference type="CDD" id="cd07560">
    <property type="entry name" value="Peptidase_S41_CPP"/>
    <property type="match status" value="1"/>
</dbReference>
<dbReference type="InterPro" id="IPR004447">
    <property type="entry name" value="Peptidase_S41A"/>
</dbReference>
<dbReference type="EMBL" id="JSWE01000096">
    <property type="protein sequence ID" value="KIE05300.1"/>
    <property type="molecule type" value="Genomic_DNA"/>
</dbReference>
<dbReference type="InterPro" id="IPR001478">
    <property type="entry name" value="PDZ"/>
</dbReference>
<dbReference type="SUPFAM" id="SSF52096">
    <property type="entry name" value="ClpP/crotonase"/>
    <property type="match status" value="1"/>
</dbReference>
<dbReference type="PATRIC" id="fig|86105.3.peg.874"/>
<dbReference type="InterPro" id="IPR036034">
    <property type="entry name" value="PDZ_sf"/>
</dbReference>
<dbReference type="Gene3D" id="3.30.750.44">
    <property type="match status" value="1"/>
</dbReference>
<evidence type="ECO:0000256" key="2">
    <source>
        <dbReference type="ARBA" id="ARBA00022670"/>
    </source>
</evidence>
<dbReference type="Pfam" id="PF03572">
    <property type="entry name" value="Peptidase_S41"/>
    <property type="match status" value="1"/>
</dbReference>
<dbReference type="InterPro" id="IPR005151">
    <property type="entry name" value="Tail-specific_protease"/>
</dbReference>
<comment type="caution">
    <text evidence="7">The sequence shown here is derived from an EMBL/GenBank/DDBJ whole genome shotgun (WGS) entry which is preliminary data.</text>
</comment>